<comment type="caution">
    <text evidence="3">The sequence shown here is derived from an EMBL/GenBank/DDBJ whole genome shotgun (WGS) entry which is preliminary data.</text>
</comment>
<dbReference type="InterPro" id="IPR013785">
    <property type="entry name" value="Aldolase_TIM"/>
</dbReference>
<keyword evidence="1 2" id="KW-0456">Lyase</keyword>
<dbReference type="PANTHER" id="PTHR12128:SF38">
    <property type="entry name" value="DIHYDRODIPICOLINATE SYNTHETASE FAMILY PROTEIN (AFU_ORTHOLOGUE AFUA_6G00110)"/>
    <property type="match status" value="1"/>
</dbReference>
<reference evidence="3" key="1">
    <citation type="submission" date="2017-02" db="EMBL/GenBank/DDBJ databases">
        <title>Delving into the versatile metabolic prowess of the omnipresent phylum Bacteroidetes.</title>
        <authorList>
            <person name="Nobu M.K."/>
            <person name="Mei R."/>
            <person name="Narihiro T."/>
            <person name="Kuroda K."/>
            <person name="Liu W.-T."/>
        </authorList>
    </citation>
    <scope>NUCLEOTIDE SEQUENCE</scope>
    <source>
        <strain evidence="3">ADurb.Bin131</strain>
    </source>
</reference>
<protein>
    <submittedName>
        <fullName evidence="3">4-hydroxy-tetrahydrodipicolinate synthase</fullName>
        <ecNumber evidence="3">4.3.3.7</ecNumber>
    </submittedName>
</protein>
<proteinExistence type="inferred from homology"/>
<dbReference type="Proteomes" id="UP000485562">
    <property type="component" value="Unassembled WGS sequence"/>
</dbReference>
<gene>
    <name evidence="3" type="primary">dapA_3</name>
    <name evidence="3" type="ORF">BWX89_01384</name>
</gene>
<dbReference type="GO" id="GO:0008840">
    <property type="term" value="F:4-hydroxy-tetrahydrodipicolinate synthase activity"/>
    <property type="evidence" value="ECO:0007669"/>
    <property type="project" value="UniProtKB-EC"/>
</dbReference>
<evidence type="ECO:0000313" key="3">
    <source>
        <dbReference type="EMBL" id="OQB72248.1"/>
    </source>
</evidence>
<comment type="similarity">
    <text evidence="2">Belongs to the DapA family.</text>
</comment>
<organism evidence="3">
    <name type="scientific">candidate division TA06 bacterium ADurb.Bin131</name>
    <dbReference type="NCBI Taxonomy" id="1852827"/>
    <lineage>
        <taxon>Bacteria</taxon>
        <taxon>Bacteria division TA06</taxon>
    </lineage>
</organism>
<dbReference type="Pfam" id="PF00701">
    <property type="entry name" value="DHDPS"/>
    <property type="match status" value="1"/>
</dbReference>
<dbReference type="PANTHER" id="PTHR12128">
    <property type="entry name" value="DIHYDRODIPICOLINATE SYNTHASE"/>
    <property type="match status" value="1"/>
</dbReference>
<name>A0A1V6C5S0_UNCT6</name>
<dbReference type="CDD" id="cd00408">
    <property type="entry name" value="DHDPS-like"/>
    <property type="match status" value="1"/>
</dbReference>
<dbReference type="PIRSF" id="PIRSF001365">
    <property type="entry name" value="DHDPS"/>
    <property type="match status" value="1"/>
</dbReference>
<dbReference type="SMART" id="SM01130">
    <property type="entry name" value="DHDPS"/>
    <property type="match status" value="1"/>
</dbReference>
<evidence type="ECO:0000256" key="2">
    <source>
        <dbReference type="PIRNR" id="PIRNR001365"/>
    </source>
</evidence>
<evidence type="ECO:0000256" key="1">
    <source>
        <dbReference type="ARBA" id="ARBA00023239"/>
    </source>
</evidence>
<dbReference type="SUPFAM" id="SSF51569">
    <property type="entry name" value="Aldolase"/>
    <property type="match status" value="1"/>
</dbReference>
<dbReference type="EMBL" id="MWDQ01000136">
    <property type="protein sequence ID" value="OQB72248.1"/>
    <property type="molecule type" value="Genomic_DNA"/>
</dbReference>
<dbReference type="AlphaFoldDB" id="A0A1V6C5S0"/>
<sequence length="302" mass="33879">MDKQLHGLIPAIVIPFDERLKVDEKSLERYVEIICSSKIAAIAVNTDAGEGAFLCQEEREDILRIVKKYSKKIPVVCGLGGATTNQSLEYGKRYKDIGADYFLVFPHSAFRGSKGIDKAVIDYHEAIAKIGVPLILFHLQEDLGGVLYSDETIKRLAQIKGVVAIKEATFDALKFRKLNSLLNQIPERISLLTGNDNFIIESFILGADGALIGFGSVFTNTQADAINIAIQGKYREALIKFEPLIELCDFCFSAPVRDYRIRIKHVLVQQKIFSKAYVQPPLQKLDKQEEKYLLQILSRISL</sequence>
<accession>A0A1V6C5S0</accession>
<dbReference type="InterPro" id="IPR002220">
    <property type="entry name" value="DapA-like"/>
</dbReference>
<dbReference type="Gene3D" id="3.20.20.70">
    <property type="entry name" value="Aldolase class I"/>
    <property type="match status" value="1"/>
</dbReference>
<dbReference type="EC" id="4.3.3.7" evidence="3"/>